<dbReference type="AlphaFoldDB" id="A0A8S4QA87"/>
<reference evidence="2" key="1">
    <citation type="submission" date="2022-03" db="EMBL/GenBank/DDBJ databases">
        <authorList>
            <person name="Martin C."/>
        </authorList>
    </citation>
    <scope>NUCLEOTIDE SEQUENCE</scope>
</reference>
<feature type="domain" description="Nucleotide-diphospho-sugar transferase" evidence="1">
    <location>
        <begin position="109"/>
        <end position="267"/>
    </location>
</feature>
<dbReference type="Proteomes" id="UP000749559">
    <property type="component" value="Unassembled WGS sequence"/>
</dbReference>
<protein>
    <recommendedName>
        <fullName evidence="1">Nucleotide-diphospho-sugar transferase domain-containing protein</fullName>
    </recommendedName>
</protein>
<accession>A0A8S4QA87</accession>
<gene>
    <name evidence="2" type="ORF">OFUS_LOCUS25266</name>
</gene>
<organism evidence="2 3">
    <name type="scientific">Owenia fusiformis</name>
    <name type="common">Polychaete worm</name>
    <dbReference type="NCBI Taxonomy" id="6347"/>
    <lineage>
        <taxon>Eukaryota</taxon>
        <taxon>Metazoa</taxon>
        <taxon>Spiralia</taxon>
        <taxon>Lophotrochozoa</taxon>
        <taxon>Annelida</taxon>
        <taxon>Polychaeta</taxon>
        <taxon>Sedentaria</taxon>
        <taxon>Canalipalpata</taxon>
        <taxon>Sabellida</taxon>
        <taxon>Oweniida</taxon>
        <taxon>Oweniidae</taxon>
        <taxon>Owenia</taxon>
    </lineage>
</organism>
<evidence type="ECO:0000313" key="2">
    <source>
        <dbReference type="EMBL" id="CAH1801478.1"/>
    </source>
</evidence>
<dbReference type="OrthoDB" id="10224442at2759"/>
<keyword evidence="3" id="KW-1185">Reference proteome</keyword>
<evidence type="ECO:0000259" key="1">
    <source>
        <dbReference type="Pfam" id="PF03407"/>
    </source>
</evidence>
<dbReference type="Pfam" id="PF03407">
    <property type="entry name" value="Nucleotid_trans"/>
    <property type="match status" value="1"/>
</dbReference>
<proteinExistence type="predicted"/>
<dbReference type="EMBL" id="CAIIXF020000012">
    <property type="protein sequence ID" value="CAH1801478.1"/>
    <property type="molecule type" value="Genomic_DNA"/>
</dbReference>
<name>A0A8S4QA87_OWEFU</name>
<evidence type="ECO:0000313" key="3">
    <source>
        <dbReference type="Proteomes" id="UP000749559"/>
    </source>
</evidence>
<dbReference type="InterPro" id="IPR005069">
    <property type="entry name" value="Nucl-diP-sugar_transferase"/>
</dbReference>
<comment type="caution">
    <text evidence="2">The sequence shown here is derived from an EMBL/GenBank/DDBJ whole genome shotgun (WGS) entry which is preliminary data.</text>
</comment>
<sequence length="384" mass="44612">MDNETNRKFDSVFKHGILTQENQVDHSYSKIKVSPDKSKQKPVTVSHFTYRIFTKTDKEIQNSNFYKDLERCLGAVKGKTVHTIALTRDYIMAFLNWLIVAQFFTTPPINNILIVTTDCYVYTFLVKKGIPVVFLHVYDILIYPFTPRKVRKVGKQTHWIVRLHTWRIINILGYNVMSYDLDSLPLRNPEILFEEYPDADIIGQAVGNYPHQVRDAWMFFTLNMGTIFIRNTPGTEKVWETISKLTEKFDRKADDQVFMNKALHSMGLTWDSPPIQLYGGSKNWDLNAKQENEFLFGPTRGITTDGGVVVIGVPASLFCRFSCNLNSIKNYMIWHYPSKVFGGDIWFLKQDWARITLDSEKKGLDWLIKITNQEELRRIKLLAA</sequence>